<proteinExistence type="predicted"/>
<gene>
    <name evidence="3" type="ORF">ACFL27_28230</name>
</gene>
<dbReference type="Gene3D" id="1.10.443.10">
    <property type="entry name" value="Intergrase catalytic core"/>
    <property type="match status" value="1"/>
</dbReference>
<protein>
    <submittedName>
        <fullName evidence="3">Tyrosine-type recombinase/integrase</fullName>
    </submittedName>
</protein>
<organism evidence="3 4">
    <name type="scientific">candidate division CSSED10-310 bacterium</name>
    <dbReference type="NCBI Taxonomy" id="2855610"/>
    <lineage>
        <taxon>Bacteria</taxon>
        <taxon>Bacteria division CSSED10-310</taxon>
    </lineage>
</organism>
<dbReference type="SUPFAM" id="SSF56349">
    <property type="entry name" value="DNA breaking-rejoining enzymes"/>
    <property type="match status" value="1"/>
</dbReference>
<keyword evidence="4" id="KW-1185">Reference proteome</keyword>
<dbReference type="EMBL" id="JBHPBY010000714">
    <property type="protein sequence ID" value="MFC1854089.1"/>
    <property type="molecule type" value="Genomic_DNA"/>
</dbReference>
<evidence type="ECO:0000313" key="3">
    <source>
        <dbReference type="EMBL" id="MFC1854089.1"/>
    </source>
</evidence>
<evidence type="ECO:0000259" key="2">
    <source>
        <dbReference type="PROSITE" id="PS51898"/>
    </source>
</evidence>
<dbReference type="Proteomes" id="UP001594351">
    <property type="component" value="Unassembled WGS sequence"/>
</dbReference>
<dbReference type="PANTHER" id="PTHR30349">
    <property type="entry name" value="PHAGE INTEGRASE-RELATED"/>
    <property type="match status" value="1"/>
</dbReference>
<keyword evidence="1" id="KW-0233">DNA recombination</keyword>
<evidence type="ECO:0000313" key="4">
    <source>
        <dbReference type="Proteomes" id="UP001594351"/>
    </source>
</evidence>
<evidence type="ECO:0000256" key="1">
    <source>
        <dbReference type="ARBA" id="ARBA00023172"/>
    </source>
</evidence>
<dbReference type="InterPro" id="IPR002104">
    <property type="entry name" value="Integrase_catalytic"/>
</dbReference>
<dbReference type="InterPro" id="IPR013762">
    <property type="entry name" value="Integrase-like_cat_sf"/>
</dbReference>
<name>A0ABV6Z6L7_UNCC1</name>
<dbReference type="PANTHER" id="PTHR30349:SF64">
    <property type="entry name" value="PROPHAGE INTEGRASE INTD-RELATED"/>
    <property type="match status" value="1"/>
</dbReference>
<reference evidence="3 4" key="1">
    <citation type="submission" date="2024-09" db="EMBL/GenBank/DDBJ databases">
        <title>Laminarin stimulates single cell rates of sulfate reduction while oxygen inhibits transcriptomic activity in coastal marine sediment.</title>
        <authorList>
            <person name="Lindsay M."/>
            <person name="Orcutt B."/>
            <person name="Emerson D."/>
            <person name="Stepanauskas R."/>
            <person name="D'Angelo T."/>
        </authorList>
    </citation>
    <scope>NUCLEOTIDE SEQUENCE [LARGE SCALE GENOMIC DNA]</scope>
    <source>
        <strain evidence="3">SAG AM-311-K15</strain>
    </source>
</reference>
<dbReference type="Pfam" id="PF00589">
    <property type="entry name" value="Phage_integrase"/>
    <property type="match status" value="1"/>
</dbReference>
<dbReference type="InterPro" id="IPR011010">
    <property type="entry name" value="DNA_brk_join_enz"/>
</dbReference>
<dbReference type="InterPro" id="IPR050090">
    <property type="entry name" value="Tyrosine_recombinase_XerCD"/>
</dbReference>
<sequence length="172" mass="19662">MTLKKVFRCCLRTIYSCGLRLSEGTSLQVRDIHSSRMVVHVRHGKGARDRYVPLPNRTLEHLRTYWQTHRNHTWLFPAFTRGLTMLDEPMPIRSVQAAFRQALKASGINKKASVHSLRHSYATHLLEAGVNLRLIQEYLGHSNPATTSIYTHLTVKAQKMAAQSINSLMDEL</sequence>
<dbReference type="PROSITE" id="PS51898">
    <property type="entry name" value="TYR_RECOMBINASE"/>
    <property type="match status" value="1"/>
</dbReference>
<accession>A0ABV6Z6L7</accession>
<comment type="caution">
    <text evidence="3">The sequence shown here is derived from an EMBL/GenBank/DDBJ whole genome shotgun (WGS) entry which is preliminary data.</text>
</comment>
<feature type="domain" description="Tyr recombinase" evidence="2">
    <location>
        <begin position="1"/>
        <end position="163"/>
    </location>
</feature>